<dbReference type="Proteomes" id="UP000658690">
    <property type="component" value="Unassembled WGS sequence"/>
</dbReference>
<sequence length="263" mass="30569">MRTTRKPKYDIENIFPELAQYRKNTIRLHPIRITESAEFVQLVTGEAIWGEHQLHYIPIFQILKTDFSEVDFPDENDVLNIFWCPKDHGEVLEPQFKAIWGKSARLNNSNHIISLNPEAVIEYPSLEKLLSINEPLGRSLMEWQSRKGEENEEEEAIYEYQLSVADGTKIGGYVNWVQSDETPNCECNNEMEHLLTVSEAEFDGGTYGRWCPIELEDVWKLPYKERVNLQSPLGLSLGDMGKIYFFICEKCKSKPLRIIYQCS</sequence>
<evidence type="ECO:0000313" key="2">
    <source>
        <dbReference type="Proteomes" id="UP000658690"/>
    </source>
</evidence>
<evidence type="ECO:0008006" key="3">
    <source>
        <dbReference type="Google" id="ProtNLM"/>
    </source>
</evidence>
<protein>
    <recommendedName>
        <fullName evidence="3">DUF1963 domain-containing protein</fullName>
    </recommendedName>
</protein>
<comment type="caution">
    <text evidence="1">The sequence shown here is derived from an EMBL/GenBank/DDBJ whole genome shotgun (WGS) entry which is preliminary data.</text>
</comment>
<proteinExistence type="predicted"/>
<gene>
    <name evidence="1" type="ORF">GC102_20935</name>
</gene>
<accession>A0ABX1Z4A8</accession>
<name>A0ABX1Z4A8_9BACL</name>
<organism evidence="1 2">
    <name type="scientific">Paenibacillus germinis</name>
    <dbReference type="NCBI Taxonomy" id="2654979"/>
    <lineage>
        <taxon>Bacteria</taxon>
        <taxon>Bacillati</taxon>
        <taxon>Bacillota</taxon>
        <taxon>Bacilli</taxon>
        <taxon>Bacillales</taxon>
        <taxon>Paenibacillaceae</taxon>
        <taxon>Paenibacillus</taxon>
    </lineage>
</organism>
<evidence type="ECO:0000313" key="1">
    <source>
        <dbReference type="EMBL" id="NOU88215.1"/>
    </source>
</evidence>
<dbReference type="EMBL" id="WHOC01000104">
    <property type="protein sequence ID" value="NOU88215.1"/>
    <property type="molecule type" value="Genomic_DNA"/>
</dbReference>
<dbReference type="Gene3D" id="2.30.320.10">
    <property type="entry name" value="YwqG-like"/>
    <property type="match status" value="1"/>
</dbReference>
<keyword evidence="2" id="KW-1185">Reference proteome</keyword>
<reference evidence="1 2" key="1">
    <citation type="submission" date="2019-10" db="EMBL/GenBank/DDBJ databases">
        <title>Description of Paenibacillus choica sp. nov.</title>
        <authorList>
            <person name="Carlier A."/>
            <person name="Qi S."/>
        </authorList>
    </citation>
    <scope>NUCLEOTIDE SEQUENCE [LARGE SCALE GENOMIC DNA]</scope>
    <source>
        <strain evidence="1 2">LMG 31460</strain>
    </source>
</reference>
<dbReference type="RefSeq" id="WP_171691247.1">
    <property type="nucleotide sequence ID" value="NZ_WHOC01000104.1"/>
</dbReference>